<dbReference type="EMBL" id="OY731400">
    <property type="protein sequence ID" value="CAJ1938289.1"/>
    <property type="molecule type" value="Genomic_DNA"/>
</dbReference>
<feature type="chain" id="PRO_5041646940" evidence="1">
    <location>
        <begin position="29"/>
        <end position="108"/>
    </location>
</feature>
<keyword evidence="3" id="KW-1185">Reference proteome</keyword>
<keyword evidence="1" id="KW-0732">Signal</keyword>
<gene>
    <name evidence="2" type="ORF">AYBTSS11_LOCUS8484</name>
</gene>
<evidence type="ECO:0000313" key="3">
    <source>
        <dbReference type="Proteomes" id="UP001189624"/>
    </source>
</evidence>
<name>A0AA86S3Q5_9FABA</name>
<feature type="signal peptide" evidence="1">
    <location>
        <begin position="1"/>
        <end position="28"/>
    </location>
</feature>
<evidence type="ECO:0000313" key="2">
    <source>
        <dbReference type="EMBL" id="CAJ1938289.1"/>
    </source>
</evidence>
<dbReference type="Gramene" id="rna-AYBTSS11_LOCUS8484">
    <property type="protein sequence ID" value="CAJ1938289.1"/>
    <property type="gene ID" value="gene-AYBTSS11_LOCUS8484"/>
</dbReference>
<sequence>MGNRGVSKLLLLFFFFFFSTNLVPSALAIWLTLPASGTKCVSEEIQHNVVVLADYVIIPTDHSHNPTIAVKFSKFPGICLWSRNGLVVCPRECNCQAVKARFELKNPQ</sequence>
<organism evidence="2 3">
    <name type="scientific">Sphenostylis stenocarpa</name>
    <dbReference type="NCBI Taxonomy" id="92480"/>
    <lineage>
        <taxon>Eukaryota</taxon>
        <taxon>Viridiplantae</taxon>
        <taxon>Streptophyta</taxon>
        <taxon>Embryophyta</taxon>
        <taxon>Tracheophyta</taxon>
        <taxon>Spermatophyta</taxon>
        <taxon>Magnoliopsida</taxon>
        <taxon>eudicotyledons</taxon>
        <taxon>Gunneridae</taxon>
        <taxon>Pentapetalae</taxon>
        <taxon>rosids</taxon>
        <taxon>fabids</taxon>
        <taxon>Fabales</taxon>
        <taxon>Fabaceae</taxon>
        <taxon>Papilionoideae</taxon>
        <taxon>50 kb inversion clade</taxon>
        <taxon>NPAAA clade</taxon>
        <taxon>indigoferoid/millettioid clade</taxon>
        <taxon>Phaseoleae</taxon>
        <taxon>Sphenostylis</taxon>
    </lineage>
</organism>
<reference evidence="2" key="1">
    <citation type="submission" date="2023-10" db="EMBL/GenBank/DDBJ databases">
        <authorList>
            <person name="Domelevo Entfellner J.-B."/>
        </authorList>
    </citation>
    <scope>NUCLEOTIDE SEQUENCE</scope>
</reference>
<dbReference type="AlphaFoldDB" id="A0AA86S3Q5"/>
<dbReference type="Proteomes" id="UP001189624">
    <property type="component" value="Chromosome 3"/>
</dbReference>
<protein>
    <submittedName>
        <fullName evidence="2">Uncharacterized protein</fullName>
    </submittedName>
</protein>
<evidence type="ECO:0000256" key="1">
    <source>
        <dbReference type="SAM" id="SignalP"/>
    </source>
</evidence>
<proteinExistence type="predicted"/>
<accession>A0AA86S3Q5</accession>